<evidence type="ECO:0000313" key="2">
    <source>
        <dbReference type="Proteomes" id="UP000198323"/>
    </source>
</evidence>
<dbReference type="Pfam" id="PF13287">
    <property type="entry name" value="Fn3_assoc"/>
    <property type="match status" value="1"/>
</dbReference>
<protein>
    <submittedName>
        <fullName evidence="1">Uncharacterized protein</fullName>
    </submittedName>
</protein>
<dbReference type="AlphaFoldDB" id="A0A226ND78"/>
<dbReference type="OrthoDB" id="10033229at2759"/>
<reference evidence="1 2" key="1">
    <citation type="submission" date="2016-07" db="EMBL/GenBank/DDBJ databases">
        <title>Disparate Historic Effective Population Sizes Predicted by Modern Levels of Genome Diversity for the Scaled Quail (Callipepla squamata) and the Northern Bobwhite (Colinus virginianus): Inferences from First and Second Generation Draft Genome Assemblies for Sympatric New World Quail.</title>
        <authorList>
            <person name="Oldeschulte D.L."/>
            <person name="Halley Y.A."/>
            <person name="Bhattarai E.K."/>
            <person name="Brashear W.A."/>
            <person name="Hill J."/>
            <person name="Metz R.P."/>
            <person name="Johnson C.D."/>
            <person name="Rollins D."/>
            <person name="Peterson M.J."/>
            <person name="Bickhart D.M."/>
            <person name="Decker J.E."/>
            <person name="Seabury C.M."/>
        </authorList>
    </citation>
    <scope>NUCLEOTIDE SEQUENCE [LARGE SCALE GENOMIC DNA]</scope>
    <source>
        <strain evidence="1 2">Texas</strain>
        <tissue evidence="1">Leg muscle</tissue>
    </source>
</reference>
<dbReference type="EMBL" id="MCFN01000093">
    <property type="protein sequence ID" value="OXB65457.1"/>
    <property type="molecule type" value="Genomic_DNA"/>
</dbReference>
<feature type="non-terminal residue" evidence="1">
    <location>
        <position position="300"/>
    </location>
</feature>
<dbReference type="PANTHER" id="PTHR16058">
    <property type="entry name" value="DOUBLE ZINC RIBBON AND ANKYRIN REPEAT-CONTAINING PROTEIN 1"/>
    <property type="match status" value="1"/>
</dbReference>
<dbReference type="GO" id="GO:0042462">
    <property type="term" value="P:eye photoreceptor cell development"/>
    <property type="evidence" value="ECO:0007669"/>
    <property type="project" value="TreeGrafter"/>
</dbReference>
<dbReference type="Proteomes" id="UP000198323">
    <property type="component" value="Unassembled WGS sequence"/>
</dbReference>
<accession>A0A226ND78</accession>
<comment type="caution">
    <text evidence="1">The sequence shown here is derived from an EMBL/GenBank/DDBJ whole genome shotgun (WGS) entry which is preliminary data.</text>
</comment>
<proteinExistence type="predicted"/>
<organism evidence="1 2">
    <name type="scientific">Callipepla squamata</name>
    <name type="common">Scaled quail</name>
    <dbReference type="NCBI Taxonomy" id="9009"/>
    <lineage>
        <taxon>Eukaryota</taxon>
        <taxon>Metazoa</taxon>
        <taxon>Chordata</taxon>
        <taxon>Craniata</taxon>
        <taxon>Vertebrata</taxon>
        <taxon>Euteleostomi</taxon>
        <taxon>Archelosauria</taxon>
        <taxon>Archosauria</taxon>
        <taxon>Dinosauria</taxon>
        <taxon>Saurischia</taxon>
        <taxon>Theropoda</taxon>
        <taxon>Coelurosauria</taxon>
        <taxon>Aves</taxon>
        <taxon>Neognathae</taxon>
        <taxon>Galloanserae</taxon>
        <taxon>Galliformes</taxon>
        <taxon>Odontophoridae</taxon>
        <taxon>Callipepla</taxon>
    </lineage>
</organism>
<dbReference type="InterPro" id="IPR026876">
    <property type="entry name" value="Fn3_assoc_repeat"/>
</dbReference>
<dbReference type="PANTHER" id="PTHR16058:SF4">
    <property type="entry name" value="DOUBLE ZINC RIBBON AND ANKYRIN REPEAT-CONTAINING PROTEIN 1"/>
    <property type="match status" value="1"/>
</dbReference>
<dbReference type="InterPro" id="IPR052481">
    <property type="entry name" value="DZAN1"/>
</dbReference>
<sequence>MAAGSVSVPQVIPLRIPLPGRAKHRIDSGTRVEIKSDTPEVSIYYTLDGSKPELFRKPGYGEHNTFKYKSPILLPVGKITVKALAVTKDCRESAVVTKVFLVEYKQPNILFSTEDNDKKLQKVVTTQASFSSLCDQNKIRQLAVVFRCAHCSAPCLSDPLARFCQECGSPIPPVPVRRFPSPEGAQVRKESSGPKVIIQQRAKLIVDCTGATCFNKDNFIQMAPCLNCRQLVPMNTPICIVCESPIDLQLQPQTNTCLKLMFGRDPPPSYTSQHEKTVLCSKCNRANHCDARFCDWCGAK</sequence>
<evidence type="ECO:0000313" key="1">
    <source>
        <dbReference type="EMBL" id="OXB65457.1"/>
    </source>
</evidence>
<gene>
    <name evidence="1" type="ORF">ASZ78_014118</name>
</gene>
<keyword evidence="2" id="KW-1185">Reference proteome</keyword>
<name>A0A226ND78_CALSU</name>